<keyword evidence="1" id="KW-0169">Cobalamin biosynthesis</keyword>
<dbReference type="PANTHER" id="PTHR35863">
    <property type="entry name" value="COBALT-PRECORRIN-5B C(1)-METHYLTRANSFERASE"/>
    <property type="match status" value="1"/>
</dbReference>
<evidence type="ECO:0000313" key="5">
    <source>
        <dbReference type="EMBL" id="EHI56248.1"/>
    </source>
</evidence>
<keyword evidence="3" id="KW-0808">Transferase</keyword>
<evidence type="ECO:0000256" key="2">
    <source>
        <dbReference type="ARBA" id="ARBA00022603"/>
    </source>
</evidence>
<dbReference type="PATRIC" id="fig|679200.3.peg.557"/>
<evidence type="ECO:0000256" key="4">
    <source>
        <dbReference type="ARBA" id="ARBA00022691"/>
    </source>
</evidence>
<dbReference type="InterPro" id="IPR036074">
    <property type="entry name" value="CbiD_sf"/>
</dbReference>
<keyword evidence="6" id="KW-1185">Reference proteome</keyword>
<dbReference type="GO" id="GO:0032259">
    <property type="term" value="P:methylation"/>
    <property type="evidence" value="ECO:0007669"/>
    <property type="project" value="UniProtKB-KW"/>
</dbReference>
<protein>
    <submittedName>
        <fullName evidence="5">CbiD protein</fullName>
    </submittedName>
</protein>
<dbReference type="GO" id="GO:0008168">
    <property type="term" value="F:methyltransferase activity"/>
    <property type="evidence" value="ECO:0007669"/>
    <property type="project" value="UniProtKB-KW"/>
</dbReference>
<accession>G5GG38</accession>
<gene>
    <name evidence="5" type="ORF">HMPREF9333_00527</name>
</gene>
<dbReference type="PANTHER" id="PTHR35863:SF1">
    <property type="entry name" value="COBALT-PRECORRIN-5B C(1)-METHYLTRANSFERASE"/>
    <property type="match status" value="1"/>
</dbReference>
<dbReference type="Pfam" id="PF01888">
    <property type="entry name" value="CbiD"/>
    <property type="match status" value="1"/>
</dbReference>
<evidence type="ECO:0000313" key="6">
    <source>
        <dbReference type="Proteomes" id="UP000003011"/>
    </source>
</evidence>
<dbReference type="Proteomes" id="UP000003011">
    <property type="component" value="Unassembled WGS sequence"/>
</dbReference>
<name>G5GG38_9FIRM</name>
<proteinExistence type="predicted"/>
<evidence type="ECO:0000256" key="3">
    <source>
        <dbReference type="ARBA" id="ARBA00022679"/>
    </source>
</evidence>
<comment type="caution">
    <text evidence="5">The sequence shown here is derived from an EMBL/GenBank/DDBJ whole genome shotgun (WGS) entry which is preliminary data.</text>
</comment>
<reference evidence="5 6" key="1">
    <citation type="submission" date="2011-08" db="EMBL/GenBank/DDBJ databases">
        <title>The Genome Sequence of Johnsonella ignava ATCC 51276.</title>
        <authorList>
            <consortium name="The Broad Institute Genome Sequencing Platform"/>
            <person name="Earl A."/>
            <person name="Ward D."/>
            <person name="Feldgarden M."/>
            <person name="Gevers D."/>
            <person name="Izard J."/>
            <person name="Blanton J.M."/>
            <person name="Baranova O.V."/>
            <person name="Dewhirst F.E."/>
            <person name="Young S.K."/>
            <person name="Zeng Q."/>
            <person name="Gargeya S."/>
            <person name="Fitzgerald M."/>
            <person name="Haas B."/>
            <person name="Abouelleil A."/>
            <person name="Alvarado L."/>
            <person name="Arachchi H.M."/>
            <person name="Berlin A."/>
            <person name="Brown A."/>
            <person name="Chapman S.B."/>
            <person name="Chen Z."/>
            <person name="Dunbar C."/>
            <person name="Freedman E."/>
            <person name="Gearin G."/>
            <person name="Gellesch M."/>
            <person name="Goldberg J."/>
            <person name="Griggs A."/>
            <person name="Gujja S."/>
            <person name="Heiman D."/>
            <person name="Howarth C."/>
            <person name="Larson L."/>
            <person name="Lui A."/>
            <person name="MacDonald P.J.P."/>
            <person name="Montmayeur A."/>
            <person name="Murphy C."/>
            <person name="Neiman D."/>
            <person name="Pearson M."/>
            <person name="Priest M."/>
            <person name="Roberts A."/>
            <person name="Saif S."/>
            <person name="Shea T."/>
            <person name="Shenoy N."/>
            <person name="Sisk P."/>
            <person name="Stolte C."/>
            <person name="Sykes S."/>
            <person name="Wortman J."/>
            <person name="Nusbaum C."/>
            <person name="Birren B."/>
        </authorList>
    </citation>
    <scope>NUCLEOTIDE SEQUENCE [LARGE SCALE GENOMIC DNA]</scope>
    <source>
        <strain evidence="5 6">ATCC 51276</strain>
    </source>
</reference>
<evidence type="ECO:0000256" key="1">
    <source>
        <dbReference type="ARBA" id="ARBA00022573"/>
    </source>
</evidence>
<sequence>MNIDEYNEKYSKNSLKAGYTTGTCAAAAAKAAFMILEGKDVLEVRVSTPAGIDLNIPVLDIKVYEKSASCAIRKYSGDDPDITDGMLIYAHVSIKNINRDKTVRVFIEGGRGIGRITRPGLEQKVGEAAINSIPREMIKRHITECAENMKVFADIEVLIYAPCGKQIAKKTFNPKLGIEGGISILGTTGMVTPMSKAALIDTIKVEMKMRLLNSNIVIGVPGNYGLEFTKKIMAYPMI</sequence>
<dbReference type="eggNOG" id="COG1903">
    <property type="taxonomic scope" value="Bacteria"/>
</dbReference>
<dbReference type="AlphaFoldDB" id="G5GG38"/>
<dbReference type="OrthoDB" id="6439987at2"/>
<dbReference type="Gene3D" id="3.30.2110.10">
    <property type="entry name" value="CbiD-like"/>
    <property type="match status" value="1"/>
</dbReference>
<dbReference type="SUPFAM" id="SSF111342">
    <property type="entry name" value="CbiD-like"/>
    <property type="match status" value="1"/>
</dbReference>
<dbReference type="GO" id="GO:0009236">
    <property type="term" value="P:cobalamin biosynthetic process"/>
    <property type="evidence" value="ECO:0007669"/>
    <property type="project" value="UniProtKB-KW"/>
</dbReference>
<dbReference type="InterPro" id="IPR002748">
    <property type="entry name" value="CbiD"/>
</dbReference>
<keyword evidence="4" id="KW-0949">S-adenosyl-L-methionine</keyword>
<dbReference type="RefSeq" id="WP_005539649.1">
    <property type="nucleotide sequence ID" value="NZ_JH378830.1"/>
</dbReference>
<dbReference type="STRING" id="679200.HMPREF9333_00527"/>
<dbReference type="EMBL" id="ACZL01000011">
    <property type="protein sequence ID" value="EHI56248.1"/>
    <property type="molecule type" value="Genomic_DNA"/>
</dbReference>
<dbReference type="HOGENOM" id="CLU_041273_1_1_9"/>
<organism evidence="5 6">
    <name type="scientific">Johnsonella ignava ATCC 51276</name>
    <dbReference type="NCBI Taxonomy" id="679200"/>
    <lineage>
        <taxon>Bacteria</taxon>
        <taxon>Bacillati</taxon>
        <taxon>Bacillota</taxon>
        <taxon>Clostridia</taxon>
        <taxon>Lachnospirales</taxon>
        <taxon>Lachnospiraceae</taxon>
        <taxon>Johnsonella</taxon>
    </lineage>
</organism>
<keyword evidence="2" id="KW-0489">Methyltransferase</keyword>
<dbReference type="NCBIfam" id="TIGR00312">
    <property type="entry name" value="cbiD"/>
    <property type="match status" value="1"/>
</dbReference>